<comment type="caution">
    <text evidence="2">The sequence shown here is derived from an EMBL/GenBank/DDBJ whole genome shotgun (WGS) entry which is preliminary data.</text>
</comment>
<dbReference type="PANTHER" id="PTHR30032">
    <property type="entry name" value="N-ACETYLMURAMOYL-L-ALANINE AMIDASE-RELATED"/>
    <property type="match status" value="1"/>
</dbReference>
<reference evidence="2" key="1">
    <citation type="submission" date="2021-03" db="EMBL/GenBank/DDBJ databases">
        <title>Antimicrobial resistance genes in bacteria isolated from Japanese honey, and their potential for conferring macrolide and lincosamide resistance in the American foulbrood pathogen Paenibacillus larvae.</title>
        <authorList>
            <person name="Okamoto M."/>
            <person name="Kumagai M."/>
            <person name="Kanamori H."/>
            <person name="Takamatsu D."/>
        </authorList>
    </citation>
    <scope>NUCLEOTIDE SEQUENCE</scope>
    <source>
        <strain evidence="2">J43TS3</strain>
    </source>
</reference>
<dbReference type="EMBL" id="BORP01000001">
    <property type="protein sequence ID" value="GIO25957.1"/>
    <property type="molecule type" value="Genomic_DNA"/>
</dbReference>
<dbReference type="NCBIfam" id="TIGR02669">
    <property type="entry name" value="SpoIID_LytB"/>
    <property type="match status" value="1"/>
</dbReference>
<dbReference type="InterPro" id="IPR051922">
    <property type="entry name" value="Bact_Sporulation_Assoc"/>
</dbReference>
<dbReference type="InterPro" id="IPR013693">
    <property type="entry name" value="SpoIID/LytB_N"/>
</dbReference>
<name>A0A919X7N1_9BACI</name>
<dbReference type="Pfam" id="PF08486">
    <property type="entry name" value="SpoIID"/>
    <property type="match status" value="1"/>
</dbReference>
<proteinExistence type="predicted"/>
<feature type="domain" description="Sporulation stage II protein D amidase enhancer LytB N-terminal" evidence="1">
    <location>
        <begin position="96"/>
        <end position="176"/>
    </location>
</feature>
<dbReference type="InterPro" id="IPR013486">
    <property type="entry name" value="SpoIID/LytB"/>
</dbReference>
<dbReference type="GO" id="GO:0030435">
    <property type="term" value="P:sporulation resulting in formation of a cellular spore"/>
    <property type="evidence" value="ECO:0007669"/>
    <property type="project" value="InterPro"/>
</dbReference>
<gene>
    <name evidence="2" type="ORF">J43TS3_05680</name>
</gene>
<accession>A0A919X7N1</accession>
<evidence type="ECO:0000313" key="3">
    <source>
        <dbReference type="Proteomes" id="UP000676917"/>
    </source>
</evidence>
<dbReference type="PANTHER" id="PTHR30032:SF4">
    <property type="entry name" value="AMIDASE ENHANCER"/>
    <property type="match status" value="1"/>
</dbReference>
<keyword evidence="3" id="KW-1185">Reference proteome</keyword>
<evidence type="ECO:0000259" key="1">
    <source>
        <dbReference type="Pfam" id="PF08486"/>
    </source>
</evidence>
<organism evidence="2 3">
    <name type="scientific">Ornithinibacillus bavariensis</name>
    <dbReference type="NCBI Taxonomy" id="545502"/>
    <lineage>
        <taxon>Bacteria</taxon>
        <taxon>Bacillati</taxon>
        <taxon>Bacillota</taxon>
        <taxon>Bacilli</taxon>
        <taxon>Bacillales</taxon>
        <taxon>Bacillaceae</taxon>
        <taxon>Ornithinibacillus</taxon>
    </lineage>
</organism>
<protein>
    <recommendedName>
        <fullName evidence="1">Sporulation stage II protein D amidase enhancer LytB N-terminal domain-containing protein</fullName>
    </recommendedName>
</protein>
<dbReference type="AlphaFoldDB" id="A0A919X7N1"/>
<sequence length="392" mass="44737">MVKLVNYVGNTNELSVKVEGDFFSLDPTFKVEEGVNYTLQLEKGSMYIMQKGEKKQQLHGGLILVPETYNQNHIIYINDRPYLGAMEFVLEGEDVIRPINQLPLEDYLKGVVPFEVYSSWGLETLKAQTLAARTYAVSKMGQVIDDTVSYQVYGGYQWDEKTTNAVQETSGEVITYCDQLIETFYSASNGGITENNANVWGGQAMKYFPIKEDPYDPVNPWKYSLHQTQIDVNTIDFDQPNWWDELEEKDIKIANSIKNWLNRNGYPGDIKLLSIPQFELTGDKFASSRSISGSITITFMRRIVAGIILFEQVQLEDVNLNRIRPMIGGTLFKSYLIDSLQDKNGRYTMNGRGYGHGVGMSQWGAHYMGENGKNYREIIDFYYPGTTIKEFQ</sequence>
<dbReference type="Proteomes" id="UP000676917">
    <property type="component" value="Unassembled WGS sequence"/>
</dbReference>
<dbReference type="GO" id="GO:0030288">
    <property type="term" value="C:outer membrane-bounded periplasmic space"/>
    <property type="evidence" value="ECO:0007669"/>
    <property type="project" value="TreeGrafter"/>
</dbReference>
<evidence type="ECO:0000313" key="2">
    <source>
        <dbReference type="EMBL" id="GIO25957.1"/>
    </source>
</evidence>